<dbReference type="CDD" id="cd00338">
    <property type="entry name" value="Ser_Recombinase"/>
    <property type="match status" value="1"/>
</dbReference>
<evidence type="ECO:0000259" key="3">
    <source>
        <dbReference type="PROSITE" id="PS51736"/>
    </source>
</evidence>
<dbReference type="AlphaFoldDB" id="A0A1M6M277"/>
<feature type="domain" description="Recombinase" evidence="4">
    <location>
        <begin position="155"/>
        <end position="260"/>
    </location>
</feature>
<dbReference type="PANTHER" id="PTHR30461">
    <property type="entry name" value="DNA-INVERTASE FROM LAMBDOID PROPHAGE"/>
    <property type="match status" value="1"/>
</dbReference>
<dbReference type="InterPro" id="IPR038109">
    <property type="entry name" value="DNA_bind_recomb_sf"/>
</dbReference>
<evidence type="ECO:0000256" key="2">
    <source>
        <dbReference type="SAM" id="MobiDB-lite"/>
    </source>
</evidence>
<keyword evidence="1" id="KW-0175">Coiled coil</keyword>
<dbReference type="InterPro" id="IPR050639">
    <property type="entry name" value="SSR_resolvase"/>
</dbReference>
<keyword evidence="6" id="KW-1185">Reference proteome</keyword>
<dbReference type="SUPFAM" id="SSF53041">
    <property type="entry name" value="Resolvase-like"/>
    <property type="match status" value="1"/>
</dbReference>
<accession>A0A1M6M277</accession>
<dbReference type="InterPro" id="IPR006119">
    <property type="entry name" value="Resolv_N"/>
</dbReference>
<dbReference type="InterPro" id="IPR036162">
    <property type="entry name" value="Resolvase-like_N_sf"/>
</dbReference>
<dbReference type="OrthoDB" id="1938647at2"/>
<dbReference type="EMBL" id="FQZV01000041">
    <property type="protein sequence ID" value="SHJ77530.1"/>
    <property type="molecule type" value="Genomic_DNA"/>
</dbReference>
<dbReference type="Gene3D" id="3.40.50.1390">
    <property type="entry name" value="Resolvase, N-terminal catalytic domain"/>
    <property type="match status" value="1"/>
</dbReference>
<organism evidence="5 6">
    <name type="scientific">Geosporobacter subterraneus DSM 17957</name>
    <dbReference type="NCBI Taxonomy" id="1121919"/>
    <lineage>
        <taxon>Bacteria</taxon>
        <taxon>Bacillati</taxon>
        <taxon>Bacillota</taxon>
        <taxon>Clostridia</taxon>
        <taxon>Peptostreptococcales</taxon>
        <taxon>Thermotaleaceae</taxon>
        <taxon>Geosporobacter</taxon>
    </lineage>
</organism>
<name>A0A1M6M277_9FIRM</name>
<feature type="region of interest" description="Disordered" evidence="2">
    <location>
        <begin position="479"/>
        <end position="507"/>
    </location>
</feature>
<dbReference type="PROSITE" id="PS51736">
    <property type="entry name" value="RECOMBINASES_3"/>
    <property type="match status" value="1"/>
</dbReference>
<evidence type="ECO:0000313" key="5">
    <source>
        <dbReference type="EMBL" id="SHJ77530.1"/>
    </source>
</evidence>
<dbReference type="SMART" id="SM00857">
    <property type="entry name" value="Resolvase"/>
    <property type="match status" value="1"/>
</dbReference>
<dbReference type="Pfam" id="PF07508">
    <property type="entry name" value="Recombinase"/>
    <property type="match status" value="1"/>
</dbReference>
<evidence type="ECO:0000313" key="6">
    <source>
        <dbReference type="Proteomes" id="UP000184536"/>
    </source>
</evidence>
<feature type="domain" description="Resolvase/invertase-type recombinase catalytic" evidence="3">
    <location>
        <begin position="2"/>
        <end position="151"/>
    </location>
</feature>
<evidence type="ECO:0000259" key="4">
    <source>
        <dbReference type="PROSITE" id="PS51737"/>
    </source>
</evidence>
<gene>
    <name evidence="5" type="ORF">SAMN02745975_02832</name>
</gene>
<reference evidence="6" key="1">
    <citation type="submission" date="2016-11" db="EMBL/GenBank/DDBJ databases">
        <authorList>
            <person name="Varghese N."/>
            <person name="Submissions S."/>
        </authorList>
    </citation>
    <scope>NUCLEOTIDE SEQUENCE [LARGE SCALE GENOMIC DNA]</scope>
    <source>
        <strain evidence="6">DSM 17957</strain>
    </source>
</reference>
<dbReference type="Gene3D" id="3.90.1750.20">
    <property type="entry name" value="Putative Large Serine Recombinase, Chain B, Domain 2"/>
    <property type="match status" value="1"/>
</dbReference>
<dbReference type="RefSeq" id="WP_110941893.1">
    <property type="nucleotide sequence ID" value="NZ_FQZV01000041.1"/>
</dbReference>
<dbReference type="GO" id="GO:0000150">
    <property type="term" value="F:DNA strand exchange activity"/>
    <property type="evidence" value="ECO:0007669"/>
    <property type="project" value="InterPro"/>
</dbReference>
<sequence length="507" mass="57760">MNAVIYARYSPGPDQTDQSIEGQLRECYEFAERNNINIVGVYTDRALTGRTDQRPDFLRMIADSESRKFEAVIVWKLDRFARNRYDSAIYKAKLKKNGVRVISAKENISDTPEGIILESMLEGMAEYYSANLSQNIKRGMKESALKCQVTGGNIALGYKIGPDKKFVVDPAEAAIVKEIFERYANGQTVTEIITELNNRGCRTSRGNKFGPNSLHRILRNEKYIGVYKWNDIIIENGVPAIIDEDLFRRVQEMLAVNKKAPARAAAKMDYLLSTKLFCGKCGTNMNGESGTSRTKGRKYYYYKCAKAKRRRGCNKKPVRKDWIETLVVSETVRRVLVDEVIEMIADRVIELQNQERDKSVLRALELELEGVKKSIANLIKAIELGIFTESTQARLLELEKEKKDLEARIAHEEIVTPKVTREQVVFWLNQFKGGDIDDPEYQRLIIDVFVKAVFVYDDHITITYNYIDESGRPRTVNIEDSGFPTDPVKGSTLKSNPPPTCTLKTEQ</sequence>
<dbReference type="STRING" id="1121919.SAMN02745975_02832"/>
<proteinExistence type="predicted"/>
<evidence type="ECO:0000256" key="1">
    <source>
        <dbReference type="SAM" id="Coils"/>
    </source>
</evidence>
<dbReference type="InterPro" id="IPR011109">
    <property type="entry name" value="DNA_bind_recombinase_dom"/>
</dbReference>
<dbReference type="GO" id="GO:0003677">
    <property type="term" value="F:DNA binding"/>
    <property type="evidence" value="ECO:0007669"/>
    <property type="project" value="InterPro"/>
</dbReference>
<dbReference type="PROSITE" id="PS51737">
    <property type="entry name" value="RECOMBINASE_DNA_BIND"/>
    <property type="match status" value="1"/>
</dbReference>
<dbReference type="Pfam" id="PF13408">
    <property type="entry name" value="Zn_ribbon_recom"/>
    <property type="match status" value="1"/>
</dbReference>
<dbReference type="Pfam" id="PF00239">
    <property type="entry name" value="Resolvase"/>
    <property type="match status" value="1"/>
</dbReference>
<feature type="coiled-coil region" evidence="1">
    <location>
        <begin position="361"/>
        <end position="415"/>
    </location>
</feature>
<dbReference type="Proteomes" id="UP000184536">
    <property type="component" value="Unassembled WGS sequence"/>
</dbReference>
<dbReference type="PANTHER" id="PTHR30461:SF23">
    <property type="entry name" value="DNA RECOMBINASE-RELATED"/>
    <property type="match status" value="1"/>
</dbReference>
<protein>
    <submittedName>
        <fullName evidence="5">Site-specific DNA recombinase</fullName>
    </submittedName>
</protein>
<dbReference type="InterPro" id="IPR025827">
    <property type="entry name" value="Zn_ribbon_recom_dom"/>
</dbReference>